<dbReference type="SUPFAM" id="SSF81653">
    <property type="entry name" value="Calcium ATPase, transduction domain A"/>
    <property type="match status" value="1"/>
</dbReference>
<dbReference type="SUPFAM" id="SSF56784">
    <property type="entry name" value="HAD-like"/>
    <property type="match status" value="1"/>
</dbReference>
<keyword evidence="6 10" id="KW-1133">Transmembrane helix</keyword>
<keyword evidence="5" id="KW-1278">Translocase</keyword>
<dbReference type="EC" id="7.2.2.12" evidence="8"/>
<dbReference type="InterPro" id="IPR023299">
    <property type="entry name" value="ATPase_P-typ_cyto_dom_N"/>
</dbReference>
<dbReference type="PROSITE" id="PS00154">
    <property type="entry name" value="ATPASE_E1_E2"/>
    <property type="match status" value="1"/>
</dbReference>
<dbReference type="AlphaFoldDB" id="A0A512L9E5"/>
<dbReference type="Gene3D" id="3.40.1110.10">
    <property type="entry name" value="Calcium-transporting ATPase, cytoplasmic domain N"/>
    <property type="match status" value="1"/>
</dbReference>
<feature type="transmembrane region" description="Helical" evidence="10">
    <location>
        <begin position="49"/>
        <end position="66"/>
    </location>
</feature>
<feature type="transmembrane region" description="Helical" evidence="10">
    <location>
        <begin position="282"/>
        <end position="306"/>
    </location>
</feature>
<dbReference type="PRINTS" id="PR00119">
    <property type="entry name" value="CATATPASE"/>
</dbReference>
<feature type="domain" description="P-type ATPase A" evidence="11">
    <location>
        <begin position="132"/>
        <end position="232"/>
    </location>
</feature>
<evidence type="ECO:0000256" key="3">
    <source>
        <dbReference type="ARBA" id="ARBA00022692"/>
    </source>
</evidence>
<evidence type="ECO:0000256" key="1">
    <source>
        <dbReference type="ARBA" id="ARBA00004370"/>
    </source>
</evidence>
<dbReference type="InterPro" id="IPR051014">
    <property type="entry name" value="Cation_Transport_ATPase_IB"/>
</dbReference>
<dbReference type="GO" id="GO:0016463">
    <property type="term" value="F:P-type zinc transporter activity"/>
    <property type="evidence" value="ECO:0007669"/>
    <property type="project" value="UniProtKB-EC"/>
</dbReference>
<keyword evidence="7 10" id="KW-0472">Membrane</keyword>
<accession>A0A512L9E5</accession>
<dbReference type="InterPro" id="IPR059000">
    <property type="entry name" value="ATPase_P-type_domA"/>
</dbReference>
<dbReference type="GO" id="GO:0005524">
    <property type="term" value="F:ATP binding"/>
    <property type="evidence" value="ECO:0007669"/>
    <property type="project" value="UniProtKB-UniRule"/>
</dbReference>
<dbReference type="InterPro" id="IPR044492">
    <property type="entry name" value="P_typ_ATPase_HD_dom"/>
</dbReference>
<evidence type="ECO:0000256" key="10">
    <source>
        <dbReference type="RuleBase" id="RU362081"/>
    </source>
</evidence>
<comment type="similarity">
    <text evidence="2 10">Belongs to the cation transport ATPase (P-type) (TC 3.A.3) family. Type IB subfamily.</text>
</comment>
<comment type="subcellular location">
    <subcellularLocation>
        <location evidence="10">Cell membrane</location>
    </subcellularLocation>
    <subcellularLocation>
        <location evidence="1">Membrane</location>
    </subcellularLocation>
</comment>
<dbReference type="SFLD" id="SFLDS00003">
    <property type="entry name" value="Haloacid_Dehalogenase"/>
    <property type="match status" value="1"/>
</dbReference>
<feature type="transmembrane region" description="Helical" evidence="10">
    <location>
        <begin position="592"/>
        <end position="611"/>
    </location>
</feature>
<dbReference type="PANTHER" id="PTHR48085:SF5">
    <property type="entry name" value="CADMIUM_ZINC-TRANSPORTING ATPASE HMA4-RELATED"/>
    <property type="match status" value="1"/>
</dbReference>
<dbReference type="GO" id="GO:0005886">
    <property type="term" value="C:plasma membrane"/>
    <property type="evidence" value="ECO:0007669"/>
    <property type="project" value="UniProtKB-SubCell"/>
</dbReference>
<dbReference type="Pfam" id="PF00702">
    <property type="entry name" value="Hydrolase"/>
    <property type="match status" value="1"/>
</dbReference>
<dbReference type="InterPro" id="IPR023214">
    <property type="entry name" value="HAD_sf"/>
</dbReference>
<organism evidence="12 13">
    <name type="scientific">Sulfuriferula plumbiphila</name>
    <dbReference type="NCBI Taxonomy" id="171865"/>
    <lineage>
        <taxon>Bacteria</taxon>
        <taxon>Pseudomonadati</taxon>
        <taxon>Pseudomonadota</taxon>
        <taxon>Betaproteobacteria</taxon>
        <taxon>Nitrosomonadales</taxon>
        <taxon>Sulfuricellaceae</taxon>
        <taxon>Sulfuriferula</taxon>
    </lineage>
</organism>
<dbReference type="NCBIfam" id="TIGR01525">
    <property type="entry name" value="ATPase-IB_hvy"/>
    <property type="match status" value="1"/>
</dbReference>
<evidence type="ECO:0000256" key="8">
    <source>
        <dbReference type="ARBA" id="ARBA00039097"/>
    </source>
</evidence>
<dbReference type="GO" id="GO:0015086">
    <property type="term" value="F:cadmium ion transmembrane transporter activity"/>
    <property type="evidence" value="ECO:0007669"/>
    <property type="project" value="TreeGrafter"/>
</dbReference>
<evidence type="ECO:0000259" key="11">
    <source>
        <dbReference type="Pfam" id="PF00122"/>
    </source>
</evidence>
<dbReference type="Gene3D" id="2.70.150.10">
    <property type="entry name" value="Calcium-transporting ATPase, cytoplasmic transduction domain A"/>
    <property type="match status" value="1"/>
</dbReference>
<keyword evidence="10" id="KW-0547">Nucleotide-binding</keyword>
<keyword evidence="10" id="KW-1003">Cell membrane</keyword>
<keyword evidence="13" id="KW-1185">Reference proteome</keyword>
<dbReference type="Pfam" id="PF00122">
    <property type="entry name" value="E1-E2_ATPase"/>
    <property type="match status" value="1"/>
</dbReference>
<evidence type="ECO:0000256" key="9">
    <source>
        <dbReference type="ARBA" id="ARBA00047308"/>
    </source>
</evidence>
<keyword evidence="10" id="KW-0067">ATP-binding</keyword>
<dbReference type="FunFam" id="2.70.150.10:FF:000002">
    <property type="entry name" value="Copper-transporting ATPase 1, putative"/>
    <property type="match status" value="1"/>
</dbReference>
<dbReference type="SUPFAM" id="SSF81665">
    <property type="entry name" value="Calcium ATPase, transmembrane domain M"/>
    <property type="match status" value="1"/>
</dbReference>
<dbReference type="OrthoDB" id="8552577at2"/>
<dbReference type="SFLD" id="SFLDF00027">
    <property type="entry name" value="p-type_atpase"/>
    <property type="match status" value="1"/>
</dbReference>
<dbReference type="Gene3D" id="3.40.50.1000">
    <property type="entry name" value="HAD superfamily/HAD-like"/>
    <property type="match status" value="1"/>
</dbReference>
<dbReference type="PRINTS" id="PR00941">
    <property type="entry name" value="CDATPASE"/>
</dbReference>
<evidence type="ECO:0000256" key="4">
    <source>
        <dbReference type="ARBA" id="ARBA00022723"/>
    </source>
</evidence>
<sequence>MACSSCGSAAQSSPMPPPWRNLKVVTSAVSGALLAVGFFGALAGLPASLATLLYVSAVLIGGYFFGREALEELVKEREIGIELLMSVAAIVAGVMGQWAEAATLVFLYSISEAAEGYTAERARYAIRSLMDLTPKTALVRRGGQEMRIPVEELRVGDVFIALPGEALATDGEVIEGRSSVNQAPVTGESVPVEKSPGTKVFAATLNGEGALTVRATKTFANNTIARIIQLVEQAQQAKGRSQRFIERFGKRYSPAVLAVGVLIAVLPPLFGLPWQEWLTRATVFIVAAAPCALVISIPITLVAAIGTAGRNGLLIKGGVHLENLAKVRVIAMDKTGTLTMGRPQVTEIIPLNGSDAEQVLAVAAALESRSQHPLARAVAEHAASLGIGALPVEDFQSLTGMGVKGRVQGSEWHIGSPKLFRELGTPLSAIEDEIARLQGEGKTVVLVGTAQRAVGILAVADPLRPGAAAAVAALRQAGIERIVMLTGDNPAAAHAIALQAGVDEVHAELSPEDKTRVVAELQRRYGHVAMVGDGVNDAPALAAAEVGIAMGAAGTDVALETADMALMGDDLSRLAYAVTLSRRNRRVIGQNLGLSAVVIGGLVAGAIAGVFTLPIAVLAHEISEFVVIASGLRMLRS</sequence>
<feature type="transmembrane region" description="Helical" evidence="10">
    <location>
        <begin position="252"/>
        <end position="270"/>
    </location>
</feature>
<keyword evidence="4 10" id="KW-0479">Metal-binding</keyword>
<evidence type="ECO:0000313" key="13">
    <source>
        <dbReference type="Proteomes" id="UP000321337"/>
    </source>
</evidence>
<proteinExistence type="inferred from homology"/>
<protein>
    <recommendedName>
        <fullName evidence="8">P-type Zn(2+) transporter</fullName>
        <ecNumber evidence="8">7.2.2.12</ecNumber>
    </recommendedName>
</protein>
<dbReference type="InterPro" id="IPR027256">
    <property type="entry name" value="P-typ_ATPase_IB"/>
</dbReference>
<feature type="transmembrane region" description="Helical" evidence="10">
    <location>
        <begin position="24"/>
        <end position="42"/>
    </location>
</feature>
<dbReference type="InterPro" id="IPR023298">
    <property type="entry name" value="ATPase_P-typ_TM_dom_sf"/>
</dbReference>
<gene>
    <name evidence="12" type="ORF">TPL01_22310</name>
</gene>
<dbReference type="PANTHER" id="PTHR48085">
    <property type="entry name" value="CADMIUM/ZINC-TRANSPORTING ATPASE HMA2-RELATED"/>
    <property type="match status" value="1"/>
</dbReference>
<dbReference type="GO" id="GO:0016887">
    <property type="term" value="F:ATP hydrolysis activity"/>
    <property type="evidence" value="ECO:0007669"/>
    <property type="project" value="InterPro"/>
</dbReference>
<comment type="catalytic activity">
    <reaction evidence="9">
        <text>Zn(2+)(in) + ATP + H2O = Zn(2+)(out) + ADP + phosphate + H(+)</text>
        <dbReference type="Rhea" id="RHEA:20621"/>
        <dbReference type="ChEBI" id="CHEBI:15377"/>
        <dbReference type="ChEBI" id="CHEBI:15378"/>
        <dbReference type="ChEBI" id="CHEBI:29105"/>
        <dbReference type="ChEBI" id="CHEBI:30616"/>
        <dbReference type="ChEBI" id="CHEBI:43474"/>
        <dbReference type="ChEBI" id="CHEBI:456216"/>
        <dbReference type="EC" id="7.2.2.12"/>
    </reaction>
</comment>
<dbReference type="InterPro" id="IPR018303">
    <property type="entry name" value="ATPase_P-typ_P_site"/>
</dbReference>
<dbReference type="SFLD" id="SFLDG00002">
    <property type="entry name" value="C1.7:_P-type_atpase_like"/>
    <property type="match status" value="1"/>
</dbReference>
<dbReference type="InterPro" id="IPR001757">
    <property type="entry name" value="P_typ_ATPase"/>
</dbReference>
<keyword evidence="3 10" id="KW-0812">Transmembrane</keyword>
<dbReference type="Proteomes" id="UP000321337">
    <property type="component" value="Unassembled WGS sequence"/>
</dbReference>
<comment type="caution">
    <text evidence="12">The sequence shown here is derived from an EMBL/GenBank/DDBJ whole genome shotgun (WGS) entry which is preliminary data.</text>
</comment>
<evidence type="ECO:0000256" key="6">
    <source>
        <dbReference type="ARBA" id="ARBA00022989"/>
    </source>
</evidence>
<dbReference type="InterPro" id="IPR008250">
    <property type="entry name" value="ATPase_P-typ_transduc_dom_A_sf"/>
</dbReference>
<evidence type="ECO:0000313" key="12">
    <source>
        <dbReference type="EMBL" id="GEP31093.1"/>
    </source>
</evidence>
<dbReference type="InterPro" id="IPR036412">
    <property type="entry name" value="HAD-like_sf"/>
</dbReference>
<evidence type="ECO:0000256" key="7">
    <source>
        <dbReference type="ARBA" id="ARBA00023136"/>
    </source>
</evidence>
<dbReference type="NCBIfam" id="TIGR01494">
    <property type="entry name" value="ATPase_P-type"/>
    <property type="match status" value="1"/>
</dbReference>
<name>A0A512L9E5_9PROT</name>
<reference evidence="12 13" key="1">
    <citation type="submission" date="2019-07" db="EMBL/GenBank/DDBJ databases">
        <title>Whole genome shotgun sequence of Thiobacillus plumbophilus NBRC 107929.</title>
        <authorList>
            <person name="Hosoyama A."/>
            <person name="Uohara A."/>
            <person name="Ohji S."/>
            <person name="Ichikawa N."/>
        </authorList>
    </citation>
    <scope>NUCLEOTIDE SEQUENCE [LARGE SCALE GENOMIC DNA]</scope>
    <source>
        <strain evidence="12 13">NBRC 107929</strain>
    </source>
</reference>
<evidence type="ECO:0000256" key="2">
    <source>
        <dbReference type="ARBA" id="ARBA00006024"/>
    </source>
</evidence>
<evidence type="ECO:0000256" key="5">
    <source>
        <dbReference type="ARBA" id="ARBA00022967"/>
    </source>
</evidence>
<dbReference type="GO" id="GO:0046872">
    <property type="term" value="F:metal ion binding"/>
    <property type="evidence" value="ECO:0007669"/>
    <property type="project" value="UniProtKB-KW"/>
</dbReference>
<dbReference type="EMBL" id="BKAD01000023">
    <property type="protein sequence ID" value="GEP31093.1"/>
    <property type="molecule type" value="Genomic_DNA"/>
</dbReference>